<keyword evidence="3" id="KW-1185">Reference proteome</keyword>
<protein>
    <submittedName>
        <fullName evidence="2">Uncharacterized protein</fullName>
    </submittedName>
</protein>
<dbReference type="EMBL" id="JARKIB010000309">
    <property type="protein sequence ID" value="KAJ7715395.1"/>
    <property type="molecule type" value="Genomic_DNA"/>
</dbReference>
<dbReference type="Proteomes" id="UP001215598">
    <property type="component" value="Unassembled WGS sequence"/>
</dbReference>
<accession>A0AAD7H9T5</accession>
<comment type="caution">
    <text evidence="2">The sequence shown here is derived from an EMBL/GenBank/DDBJ whole genome shotgun (WGS) entry which is preliminary data.</text>
</comment>
<feature type="region of interest" description="Disordered" evidence="1">
    <location>
        <begin position="172"/>
        <end position="211"/>
    </location>
</feature>
<feature type="compositionally biased region" description="Basic and acidic residues" evidence="1">
    <location>
        <begin position="183"/>
        <end position="203"/>
    </location>
</feature>
<organism evidence="2 3">
    <name type="scientific">Mycena metata</name>
    <dbReference type="NCBI Taxonomy" id="1033252"/>
    <lineage>
        <taxon>Eukaryota</taxon>
        <taxon>Fungi</taxon>
        <taxon>Dikarya</taxon>
        <taxon>Basidiomycota</taxon>
        <taxon>Agaricomycotina</taxon>
        <taxon>Agaricomycetes</taxon>
        <taxon>Agaricomycetidae</taxon>
        <taxon>Agaricales</taxon>
        <taxon>Marasmiineae</taxon>
        <taxon>Mycenaceae</taxon>
        <taxon>Mycena</taxon>
    </lineage>
</organism>
<reference evidence="2" key="1">
    <citation type="submission" date="2023-03" db="EMBL/GenBank/DDBJ databases">
        <title>Massive genome expansion in bonnet fungi (Mycena s.s.) driven by repeated elements and novel gene families across ecological guilds.</title>
        <authorList>
            <consortium name="Lawrence Berkeley National Laboratory"/>
            <person name="Harder C.B."/>
            <person name="Miyauchi S."/>
            <person name="Viragh M."/>
            <person name="Kuo A."/>
            <person name="Thoen E."/>
            <person name="Andreopoulos B."/>
            <person name="Lu D."/>
            <person name="Skrede I."/>
            <person name="Drula E."/>
            <person name="Henrissat B."/>
            <person name="Morin E."/>
            <person name="Kohler A."/>
            <person name="Barry K."/>
            <person name="LaButti K."/>
            <person name="Morin E."/>
            <person name="Salamov A."/>
            <person name="Lipzen A."/>
            <person name="Mereny Z."/>
            <person name="Hegedus B."/>
            <person name="Baldrian P."/>
            <person name="Stursova M."/>
            <person name="Weitz H."/>
            <person name="Taylor A."/>
            <person name="Grigoriev I.V."/>
            <person name="Nagy L.G."/>
            <person name="Martin F."/>
            <person name="Kauserud H."/>
        </authorList>
    </citation>
    <scope>NUCLEOTIDE SEQUENCE</scope>
    <source>
        <strain evidence="2">CBHHK182m</strain>
    </source>
</reference>
<dbReference type="AlphaFoldDB" id="A0AAD7H9T5"/>
<feature type="compositionally biased region" description="Basic residues" evidence="1">
    <location>
        <begin position="173"/>
        <end position="182"/>
    </location>
</feature>
<evidence type="ECO:0000313" key="3">
    <source>
        <dbReference type="Proteomes" id="UP001215598"/>
    </source>
</evidence>
<sequence>MYVKYRIYVSALELYDALYSPEPAQTQTSADSRGSPLLPRLSLRLRWLRCVFALVLRRRWRRVPWIQFLRYYPDSYSRLLVSSQAAPRESEPDIGMSSAYNRVESPPRGSLHPSTRLGLDSRAFDIITRAHVNAPSFFDWRGLSERRGRDSFEGRLHTCTETYVDGYTAVSTQRRRRAPARRKNLDQKGRKERMEGWRCDGGRGMRAGGRR</sequence>
<evidence type="ECO:0000313" key="2">
    <source>
        <dbReference type="EMBL" id="KAJ7715395.1"/>
    </source>
</evidence>
<name>A0AAD7H9T5_9AGAR</name>
<proteinExistence type="predicted"/>
<gene>
    <name evidence="2" type="ORF">B0H16DRAFT_1477450</name>
</gene>
<evidence type="ECO:0000256" key="1">
    <source>
        <dbReference type="SAM" id="MobiDB-lite"/>
    </source>
</evidence>